<keyword evidence="1" id="KW-0449">Lipoprotein</keyword>
<dbReference type="EMBL" id="UGED01000008">
    <property type="protein sequence ID" value="STL49433.1"/>
    <property type="molecule type" value="Genomic_DNA"/>
</dbReference>
<evidence type="ECO:0000313" key="2">
    <source>
        <dbReference type="Proteomes" id="UP000254052"/>
    </source>
</evidence>
<protein>
    <submittedName>
        <fullName evidence="1">Putative lipoprotein</fullName>
    </submittedName>
</protein>
<proteinExistence type="predicted"/>
<gene>
    <name evidence="1" type="ORF">NCTC9962_03697</name>
</gene>
<dbReference type="AlphaFoldDB" id="A0A377B738"/>
<accession>A0A377B738</accession>
<reference evidence="1 2" key="1">
    <citation type="submission" date="2018-06" db="EMBL/GenBank/DDBJ databases">
        <authorList>
            <consortium name="Pathogen Informatics"/>
            <person name="Doyle S."/>
        </authorList>
    </citation>
    <scope>NUCLEOTIDE SEQUENCE [LARGE SCALE GENOMIC DNA]</scope>
    <source>
        <strain evidence="1 2">NCTC9962</strain>
    </source>
</reference>
<organism evidence="1 2">
    <name type="scientific">Escherichia coli</name>
    <dbReference type="NCBI Taxonomy" id="562"/>
    <lineage>
        <taxon>Bacteria</taxon>
        <taxon>Pseudomonadati</taxon>
        <taxon>Pseudomonadota</taxon>
        <taxon>Gammaproteobacteria</taxon>
        <taxon>Enterobacterales</taxon>
        <taxon>Enterobacteriaceae</taxon>
        <taxon>Escherichia</taxon>
    </lineage>
</organism>
<name>A0A377B738_ECOLX</name>
<dbReference type="Proteomes" id="UP000254052">
    <property type="component" value="Unassembled WGS sequence"/>
</dbReference>
<dbReference type="Pfam" id="PF06082">
    <property type="entry name" value="YjbH"/>
    <property type="match status" value="1"/>
</dbReference>
<evidence type="ECO:0000313" key="1">
    <source>
        <dbReference type="EMBL" id="STL49433.1"/>
    </source>
</evidence>
<sequence>MFGGAGAEVLYRPLDSNWAFGLDANYVKQRDWRSAKDMMKFTDYSVKTDI</sequence>
<dbReference type="InterPro" id="IPR010344">
    <property type="entry name" value="YbjH"/>
</dbReference>